<name>A0A2W1BRM5_HELAM</name>
<accession>A0A2W1BRM5</accession>
<protein>
    <submittedName>
        <fullName evidence="2">Uncharacterized protein</fullName>
    </submittedName>
</protein>
<dbReference type="EMBL" id="KZ149922">
    <property type="protein sequence ID" value="PZC77688.1"/>
    <property type="molecule type" value="Genomic_DNA"/>
</dbReference>
<feature type="region of interest" description="Disordered" evidence="1">
    <location>
        <begin position="24"/>
        <end position="71"/>
    </location>
</feature>
<evidence type="ECO:0000313" key="3">
    <source>
        <dbReference type="Proteomes" id="UP000249218"/>
    </source>
</evidence>
<sequence>MWTHPYASDQFWMNEVATDHALPVGPASPAHSPVTTYPPSRAANPALATPLWSANEGKPRGGRPIPRHASL</sequence>
<dbReference type="Proteomes" id="UP000249218">
    <property type="component" value="Unassembled WGS sequence"/>
</dbReference>
<gene>
    <name evidence="2" type="primary">HaOG203055</name>
    <name evidence="2" type="ORF">B5X24_HaOG203055</name>
</gene>
<dbReference type="AlphaFoldDB" id="A0A2W1BRM5"/>
<reference evidence="2 3" key="1">
    <citation type="journal article" date="2017" name="BMC Biol.">
        <title>Genomic innovations, transcriptional plasticity and gene loss underlying the evolution and divergence of two highly polyphagous and invasive Helicoverpa pest species.</title>
        <authorList>
            <person name="Pearce S.L."/>
            <person name="Clarke D.F."/>
            <person name="East P.D."/>
            <person name="Elfekih S."/>
            <person name="Gordon K.H."/>
            <person name="Jermiin L.S."/>
            <person name="McGaughran A."/>
            <person name="Oakeshott J.G."/>
            <person name="Papanikolaou A."/>
            <person name="Perera O.P."/>
            <person name="Rane R.V."/>
            <person name="Richards S."/>
            <person name="Tay W.T."/>
            <person name="Walsh T.K."/>
            <person name="Anderson A."/>
            <person name="Anderson C.J."/>
            <person name="Asgari S."/>
            <person name="Board P.G."/>
            <person name="Bretschneider A."/>
            <person name="Campbell P.M."/>
            <person name="Chertemps T."/>
            <person name="Christeller J.T."/>
            <person name="Coppin C.W."/>
            <person name="Downes S.J."/>
            <person name="Duan G."/>
            <person name="Farnsworth C.A."/>
            <person name="Good R.T."/>
            <person name="Han L.B."/>
            <person name="Han Y.C."/>
            <person name="Hatje K."/>
            <person name="Horne I."/>
            <person name="Huang Y.P."/>
            <person name="Hughes D.S."/>
            <person name="Jacquin-Joly E."/>
            <person name="James W."/>
            <person name="Jhangiani S."/>
            <person name="Kollmar M."/>
            <person name="Kuwar S.S."/>
            <person name="Li S."/>
            <person name="Liu N.Y."/>
            <person name="Maibeche M.T."/>
            <person name="Miller J.R."/>
            <person name="Montagne N."/>
            <person name="Perry T."/>
            <person name="Qu J."/>
            <person name="Song S.V."/>
            <person name="Sutton G.G."/>
            <person name="Vogel H."/>
            <person name="Walenz B.P."/>
            <person name="Xu W."/>
            <person name="Zhang H.J."/>
            <person name="Zou Z."/>
            <person name="Batterham P."/>
            <person name="Edwards O.R."/>
            <person name="Feyereisen R."/>
            <person name="Gibbs R.A."/>
            <person name="Heckel D.G."/>
            <person name="McGrath A."/>
            <person name="Robin C."/>
            <person name="Scherer S.E."/>
            <person name="Worley K.C."/>
            <person name="Wu Y.D."/>
        </authorList>
    </citation>
    <scope>NUCLEOTIDE SEQUENCE [LARGE SCALE GENOMIC DNA]</scope>
    <source>
        <strain evidence="2">Harm_GR_Male_#8</strain>
        <tissue evidence="2">Whole organism</tissue>
    </source>
</reference>
<proteinExistence type="predicted"/>
<organism evidence="2 3">
    <name type="scientific">Helicoverpa armigera</name>
    <name type="common">Cotton bollworm</name>
    <name type="synonym">Heliothis armigera</name>
    <dbReference type="NCBI Taxonomy" id="29058"/>
    <lineage>
        <taxon>Eukaryota</taxon>
        <taxon>Metazoa</taxon>
        <taxon>Ecdysozoa</taxon>
        <taxon>Arthropoda</taxon>
        <taxon>Hexapoda</taxon>
        <taxon>Insecta</taxon>
        <taxon>Pterygota</taxon>
        <taxon>Neoptera</taxon>
        <taxon>Endopterygota</taxon>
        <taxon>Lepidoptera</taxon>
        <taxon>Glossata</taxon>
        <taxon>Ditrysia</taxon>
        <taxon>Noctuoidea</taxon>
        <taxon>Noctuidae</taxon>
        <taxon>Heliothinae</taxon>
        <taxon>Helicoverpa</taxon>
    </lineage>
</organism>
<evidence type="ECO:0000313" key="2">
    <source>
        <dbReference type="EMBL" id="PZC77688.1"/>
    </source>
</evidence>
<keyword evidence="3" id="KW-1185">Reference proteome</keyword>
<evidence type="ECO:0000256" key="1">
    <source>
        <dbReference type="SAM" id="MobiDB-lite"/>
    </source>
</evidence>